<evidence type="ECO:0000313" key="1">
    <source>
        <dbReference type="EMBL" id="JAH59191.1"/>
    </source>
</evidence>
<proteinExistence type="predicted"/>
<dbReference type="AlphaFoldDB" id="A0A0E9U062"/>
<accession>A0A0E9U062</accession>
<name>A0A0E9U062_ANGAN</name>
<protein>
    <submittedName>
        <fullName evidence="1">Uncharacterized protein</fullName>
    </submittedName>
</protein>
<reference evidence="1" key="1">
    <citation type="submission" date="2014-11" db="EMBL/GenBank/DDBJ databases">
        <authorList>
            <person name="Amaro Gonzalez C."/>
        </authorList>
    </citation>
    <scope>NUCLEOTIDE SEQUENCE</scope>
</reference>
<organism evidence="1">
    <name type="scientific">Anguilla anguilla</name>
    <name type="common">European freshwater eel</name>
    <name type="synonym">Muraena anguilla</name>
    <dbReference type="NCBI Taxonomy" id="7936"/>
    <lineage>
        <taxon>Eukaryota</taxon>
        <taxon>Metazoa</taxon>
        <taxon>Chordata</taxon>
        <taxon>Craniata</taxon>
        <taxon>Vertebrata</taxon>
        <taxon>Euteleostomi</taxon>
        <taxon>Actinopterygii</taxon>
        <taxon>Neopterygii</taxon>
        <taxon>Teleostei</taxon>
        <taxon>Anguilliformes</taxon>
        <taxon>Anguillidae</taxon>
        <taxon>Anguilla</taxon>
    </lineage>
</organism>
<dbReference type="EMBL" id="GBXM01049386">
    <property type="protein sequence ID" value="JAH59191.1"/>
    <property type="molecule type" value="Transcribed_RNA"/>
</dbReference>
<sequence>MSSLSELFSFLFLDVKMLPVPLLPSEAAILAS</sequence>
<reference evidence="1" key="2">
    <citation type="journal article" date="2015" name="Fish Shellfish Immunol.">
        <title>Early steps in the European eel (Anguilla anguilla)-Vibrio vulnificus interaction in the gills: Role of the RtxA13 toxin.</title>
        <authorList>
            <person name="Callol A."/>
            <person name="Pajuelo D."/>
            <person name="Ebbesson L."/>
            <person name="Teles M."/>
            <person name="MacKenzie S."/>
            <person name="Amaro C."/>
        </authorList>
    </citation>
    <scope>NUCLEOTIDE SEQUENCE</scope>
</reference>